<keyword evidence="3" id="KW-1185">Reference proteome</keyword>
<evidence type="ECO:0000313" key="2">
    <source>
        <dbReference type="EMBL" id="KAF5312149.1"/>
    </source>
</evidence>
<evidence type="ECO:0000259" key="1">
    <source>
        <dbReference type="PROSITE" id="PS50011"/>
    </source>
</evidence>
<dbReference type="SMART" id="SM00220">
    <property type="entry name" value="S_TKc"/>
    <property type="match status" value="1"/>
</dbReference>
<dbReference type="InterPro" id="IPR001245">
    <property type="entry name" value="Ser-Thr/Tyr_kinase_cat_dom"/>
</dbReference>
<dbReference type="InterPro" id="IPR011009">
    <property type="entry name" value="Kinase-like_dom_sf"/>
</dbReference>
<dbReference type="OrthoDB" id="4062651at2759"/>
<dbReference type="PANTHER" id="PTHR24416:SF611">
    <property type="entry name" value="TYROSINE-PROTEIN KINASE TRANSMEMBRANE RECEPTOR ROR"/>
    <property type="match status" value="1"/>
</dbReference>
<dbReference type="GO" id="GO:0005524">
    <property type="term" value="F:ATP binding"/>
    <property type="evidence" value="ECO:0007669"/>
    <property type="project" value="InterPro"/>
</dbReference>
<dbReference type="PROSITE" id="PS50011">
    <property type="entry name" value="PROTEIN_KINASE_DOM"/>
    <property type="match status" value="1"/>
</dbReference>
<organism evidence="2 3">
    <name type="scientific">Psilocybe cf. subviscida</name>
    <dbReference type="NCBI Taxonomy" id="2480587"/>
    <lineage>
        <taxon>Eukaryota</taxon>
        <taxon>Fungi</taxon>
        <taxon>Dikarya</taxon>
        <taxon>Basidiomycota</taxon>
        <taxon>Agaricomycotina</taxon>
        <taxon>Agaricomycetes</taxon>
        <taxon>Agaricomycetidae</taxon>
        <taxon>Agaricales</taxon>
        <taxon>Agaricineae</taxon>
        <taxon>Strophariaceae</taxon>
        <taxon>Psilocybe</taxon>
    </lineage>
</organism>
<accession>A0A8H5ETU7</accession>
<reference evidence="2 3" key="1">
    <citation type="journal article" date="2020" name="ISME J.">
        <title>Uncovering the hidden diversity of litter-decomposition mechanisms in mushroom-forming fungi.</title>
        <authorList>
            <person name="Floudas D."/>
            <person name="Bentzer J."/>
            <person name="Ahren D."/>
            <person name="Johansson T."/>
            <person name="Persson P."/>
            <person name="Tunlid A."/>
        </authorList>
    </citation>
    <scope>NUCLEOTIDE SEQUENCE [LARGE SCALE GENOMIC DNA]</scope>
    <source>
        <strain evidence="2 3">CBS 101986</strain>
    </source>
</reference>
<comment type="caution">
    <text evidence="2">The sequence shown here is derived from an EMBL/GenBank/DDBJ whole genome shotgun (WGS) entry which is preliminary data.</text>
</comment>
<dbReference type="GO" id="GO:0007169">
    <property type="term" value="P:cell surface receptor protein tyrosine kinase signaling pathway"/>
    <property type="evidence" value="ECO:0007669"/>
    <property type="project" value="TreeGrafter"/>
</dbReference>
<evidence type="ECO:0000313" key="3">
    <source>
        <dbReference type="Proteomes" id="UP000567179"/>
    </source>
</evidence>
<dbReference type="InterPro" id="IPR000719">
    <property type="entry name" value="Prot_kinase_dom"/>
</dbReference>
<protein>
    <recommendedName>
        <fullName evidence="1">Protein kinase domain-containing protein</fullName>
    </recommendedName>
</protein>
<dbReference type="GO" id="GO:0005886">
    <property type="term" value="C:plasma membrane"/>
    <property type="evidence" value="ECO:0007669"/>
    <property type="project" value="TreeGrafter"/>
</dbReference>
<dbReference type="GO" id="GO:0004714">
    <property type="term" value="F:transmembrane receptor protein tyrosine kinase activity"/>
    <property type="evidence" value="ECO:0007669"/>
    <property type="project" value="TreeGrafter"/>
</dbReference>
<dbReference type="SUPFAM" id="SSF56112">
    <property type="entry name" value="Protein kinase-like (PK-like)"/>
    <property type="match status" value="1"/>
</dbReference>
<dbReference type="Pfam" id="PF07714">
    <property type="entry name" value="PK_Tyr_Ser-Thr"/>
    <property type="match status" value="1"/>
</dbReference>
<dbReference type="Proteomes" id="UP000567179">
    <property type="component" value="Unassembled WGS sequence"/>
</dbReference>
<dbReference type="InterPro" id="IPR050122">
    <property type="entry name" value="RTK"/>
</dbReference>
<gene>
    <name evidence="2" type="ORF">D9619_003747</name>
</gene>
<feature type="domain" description="Protein kinase" evidence="1">
    <location>
        <begin position="39"/>
        <end position="301"/>
    </location>
</feature>
<dbReference type="InterPro" id="IPR008271">
    <property type="entry name" value="Ser/Thr_kinase_AS"/>
</dbReference>
<dbReference type="AlphaFoldDB" id="A0A8H5ETU7"/>
<sequence length="304" mass="33448">MAIDKHLQAQIPCYYGQSQATSGDLSATSSPNSAICVTMINAYPSVHGGYSDIYQGQLAGQLVAVKRPRVYAGKASNNSISDEVRIMSLIQNHPHILNIVGVTYHADVLSIITPWMNQGTLLEFVKSGNQNASADTLSTQHQAKQIIGAVAFMNKLTIVHGDLKAANILIRDNGTACVADFGLSRFANSVPETTVVAAHAGVPVRGSFRWMAPELLLLDACMVTYKSDIYAYGMVIYETYTGYMPYFNVSDFIAFSQIIDGQRPPRLNVPDEIWDLARQCWKLDPHLRPTPERVIELLDVLKQT</sequence>
<dbReference type="PRINTS" id="PR00109">
    <property type="entry name" value="TYRKINASE"/>
</dbReference>
<dbReference type="GO" id="GO:0043235">
    <property type="term" value="C:receptor complex"/>
    <property type="evidence" value="ECO:0007669"/>
    <property type="project" value="TreeGrafter"/>
</dbReference>
<proteinExistence type="predicted"/>
<dbReference type="EMBL" id="JAACJJ010000056">
    <property type="protein sequence ID" value="KAF5312149.1"/>
    <property type="molecule type" value="Genomic_DNA"/>
</dbReference>
<dbReference type="PANTHER" id="PTHR24416">
    <property type="entry name" value="TYROSINE-PROTEIN KINASE RECEPTOR"/>
    <property type="match status" value="1"/>
</dbReference>
<name>A0A8H5ETU7_9AGAR</name>
<dbReference type="PIRSF" id="PIRSF000654">
    <property type="entry name" value="Integrin-linked_kinase"/>
    <property type="match status" value="1"/>
</dbReference>
<dbReference type="Gene3D" id="1.10.510.10">
    <property type="entry name" value="Transferase(Phosphotransferase) domain 1"/>
    <property type="match status" value="1"/>
</dbReference>
<dbReference type="PROSITE" id="PS00108">
    <property type="entry name" value="PROTEIN_KINASE_ST"/>
    <property type="match status" value="1"/>
</dbReference>